<sequence>MFDIPNSGAMDAAAGGRGPGTVALPTIVGGNPQAILAHAAALTGRVARLVTLLADLERARDQLREVWSAGSASDSVVQKLSRSFASFQQIIETVYAGIRELEGAAAQLTTAQGGYRAVVSAVNPTVAALMSNPYTRAAGRALAVSTTGILKAFLTGIGGILSAIGVTNLGQILTGLATIVGQVEQLFSKNNGGGAGSAPALPAGSAGNPVLAPPPMASIATGAGQAALGGGYGMPSFTGAGYPAGGSMSSYVPPALGTDQWVAVQPGQSSLPSGGTPVTTTPTGPVQILPIPPAASDDGPPSSAPSRPSADGDDDEVTITASRGDMTLTVEVPVDTGRAFDIEVTASSGGQTVNADISVGADGSVKVD</sequence>
<dbReference type="AlphaFoldDB" id="A0A1C6RV34"/>
<dbReference type="RefSeq" id="WP_141725166.1">
    <property type="nucleotide sequence ID" value="NZ_FMHW01000002.1"/>
</dbReference>
<dbReference type="EMBL" id="FMHW01000002">
    <property type="protein sequence ID" value="SCL20942.1"/>
    <property type="molecule type" value="Genomic_DNA"/>
</dbReference>
<dbReference type="Proteomes" id="UP000198959">
    <property type="component" value="Unassembled WGS sequence"/>
</dbReference>
<feature type="region of interest" description="Disordered" evidence="1">
    <location>
        <begin position="347"/>
        <end position="368"/>
    </location>
</feature>
<dbReference type="SUPFAM" id="SSF140453">
    <property type="entry name" value="EsxAB dimer-like"/>
    <property type="match status" value="1"/>
</dbReference>
<feature type="compositionally biased region" description="Low complexity" evidence="1">
    <location>
        <begin position="274"/>
        <end position="286"/>
    </location>
</feature>
<feature type="region of interest" description="Disordered" evidence="1">
    <location>
        <begin position="265"/>
        <end position="326"/>
    </location>
</feature>
<evidence type="ECO:0000256" key="1">
    <source>
        <dbReference type="SAM" id="MobiDB-lite"/>
    </source>
</evidence>
<dbReference type="STRING" id="145854.GA0074692_1034"/>
<dbReference type="InterPro" id="IPR036689">
    <property type="entry name" value="ESAT-6-like_sf"/>
</dbReference>
<name>A0A1C6RV34_9ACTN</name>
<reference evidence="3" key="1">
    <citation type="submission" date="2016-06" db="EMBL/GenBank/DDBJ databases">
        <authorList>
            <person name="Varghese N."/>
            <person name="Submissions Spin"/>
        </authorList>
    </citation>
    <scope>NUCLEOTIDE SEQUENCE [LARGE SCALE GENOMIC DNA]</scope>
    <source>
        <strain evidence="3">DSM 43817</strain>
    </source>
</reference>
<proteinExistence type="predicted"/>
<feature type="compositionally biased region" description="Low complexity" evidence="1">
    <location>
        <begin position="294"/>
        <end position="309"/>
    </location>
</feature>
<evidence type="ECO:0000313" key="3">
    <source>
        <dbReference type="Proteomes" id="UP000198959"/>
    </source>
</evidence>
<protein>
    <submittedName>
        <fullName evidence="2">Uncharacterized conserved protein YukE</fullName>
    </submittedName>
</protein>
<accession>A0A1C6RV34</accession>
<keyword evidence="3" id="KW-1185">Reference proteome</keyword>
<evidence type="ECO:0000313" key="2">
    <source>
        <dbReference type="EMBL" id="SCL20942.1"/>
    </source>
</evidence>
<organism evidence="2 3">
    <name type="scientific">Micromonospora pallida</name>
    <dbReference type="NCBI Taxonomy" id="145854"/>
    <lineage>
        <taxon>Bacteria</taxon>
        <taxon>Bacillati</taxon>
        <taxon>Actinomycetota</taxon>
        <taxon>Actinomycetes</taxon>
        <taxon>Micromonosporales</taxon>
        <taxon>Micromonosporaceae</taxon>
        <taxon>Micromonospora</taxon>
    </lineage>
</organism>
<dbReference type="OrthoDB" id="3358456at2"/>
<gene>
    <name evidence="2" type="ORF">GA0074692_1034</name>
</gene>